<dbReference type="EMBL" id="CP113797">
    <property type="protein sequence ID" value="WAL60871.1"/>
    <property type="molecule type" value="Genomic_DNA"/>
</dbReference>
<gene>
    <name evidence="1" type="ORF">OXH18_02415</name>
</gene>
<sequence>MQADVIDQLLASMAIDEFMEFMSELFPDLIDDLAMQAMKQAWIDLEEAEAHRIATAMTHSFDWQENSVENLEASALLHWFIATQRPFRSKIADQLADQLALPWTQSNLTNS</sequence>
<dbReference type="AlphaFoldDB" id="A0A9E9C596"/>
<protein>
    <submittedName>
        <fullName evidence="1">Uncharacterized protein</fullName>
    </submittedName>
</protein>
<dbReference type="Proteomes" id="UP001163152">
    <property type="component" value="Chromosome"/>
</dbReference>
<proteinExistence type="predicted"/>
<evidence type="ECO:0000313" key="2">
    <source>
        <dbReference type="Proteomes" id="UP001163152"/>
    </source>
</evidence>
<evidence type="ECO:0000313" key="1">
    <source>
        <dbReference type="EMBL" id="WAL60871.1"/>
    </source>
</evidence>
<dbReference type="KEGG" id="tsin:OXH18_02415"/>
<reference evidence="1" key="1">
    <citation type="submission" date="2022-12" db="EMBL/GenBank/DDBJ databases">
        <title>Polyphasic identification of a Novel Hot-Spring Cyanobacterium Ocullathermofonsia sinensis gen nov. sp. nov. and Genomic Insights on its Adaptations to the Thermal Habitat.</title>
        <authorList>
            <person name="Daroch M."/>
            <person name="Tang J."/>
            <person name="Jiang Y."/>
        </authorList>
    </citation>
    <scope>NUCLEOTIDE SEQUENCE</scope>
    <source>
        <strain evidence="1">PKUAC-SCTA174</strain>
    </source>
</reference>
<name>A0A9E9C596_9CYAN</name>
<accession>A0A9E9C596</accession>
<dbReference type="RefSeq" id="WP_268610827.1">
    <property type="nucleotide sequence ID" value="NZ_CP113797.1"/>
</dbReference>
<organism evidence="1 2">
    <name type="scientific">Thermocoleostomius sinensis A174</name>
    <dbReference type="NCBI Taxonomy" id="2016057"/>
    <lineage>
        <taxon>Bacteria</taxon>
        <taxon>Bacillati</taxon>
        <taxon>Cyanobacteriota</taxon>
        <taxon>Cyanophyceae</taxon>
        <taxon>Oculatellales</taxon>
        <taxon>Oculatellaceae</taxon>
        <taxon>Thermocoleostomius</taxon>
    </lineage>
</organism>
<keyword evidence="2" id="KW-1185">Reference proteome</keyword>